<feature type="domain" description="DUF630" evidence="3">
    <location>
        <begin position="3"/>
        <end position="62"/>
    </location>
</feature>
<evidence type="ECO:0000259" key="3">
    <source>
        <dbReference type="Pfam" id="PF04783"/>
    </source>
</evidence>
<protein>
    <recommendedName>
        <fullName evidence="6">Nitrate regulatory gene2 protein</fullName>
    </recommendedName>
</protein>
<evidence type="ECO:0008006" key="6">
    <source>
        <dbReference type="Google" id="ProtNLM"/>
    </source>
</evidence>
<evidence type="ECO:0000256" key="1">
    <source>
        <dbReference type="SAM" id="MobiDB-lite"/>
    </source>
</evidence>
<reference evidence="4 5" key="1">
    <citation type="submission" date="2020-08" db="EMBL/GenBank/DDBJ databases">
        <title>Plant Genome Project.</title>
        <authorList>
            <person name="Zhang R.-G."/>
        </authorList>
    </citation>
    <scope>NUCLEOTIDE SEQUENCE [LARGE SCALE GENOMIC DNA]</scope>
    <source>
        <tissue evidence="4">Rhizome</tissue>
    </source>
</reference>
<organism evidence="4 5">
    <name type="scientific">Zingiber officinale</name>
    <name type="common">Ginger</name>
    <name type="synonym">Amomum zingiber</name>
    <dbReference type="NCBI Taxonomy" id="94328"/>
    <lineage>
        <taxon>Eukaryota</taxon>
        <taxon>Viridiplantae</taxon>
        <taxon>Streptophyta</taxon>
        <taxon>Embryophyta</taxon>
        <taxon>Tracheophyta</taxon>
        <taxon>Spermatophyta</taxon>
        <taxon>Magnoliopsida</taxon>
        <taxon>Liliopsida</taxon>
        <taxon>Zingiberales</taxon>
        <taxon>Zingiberaceae</taxon>
        <taxon>Zingiber</taxon>
    </lineage>
</organism>
<evidence type="ECO:0000313" key="5">
    <source>
        <dbReference type="Proteomes" id="UP000734854"/>
    </source>
</evidence>
<name>A0A8J5GJV8_ZINOF</name>
<dbReference type="Pfam" id="PF04783">
    <property type="entry name" value="DUF630"/>
    <property type="match status" value="1"/>
</dbReference>
<dbReference type="AlphaFoldDB" id="A0A8J5GJV8"/>
<feature type="region of interest" description="Disordered" evidence="1">
    <location>
        <begin position="319"/>
        <end position="340"/>
    </location>
</feature>
<feature type="domain" description="DUF632" evidence="2">
    <location>
        <begin position="259"/>
        <end position="582"/>
    </location>
</feature>
<evidence type="ECO:0000259" key="2">
    <source>
        <dbReference type="Pfam" id="PF04782"/>
    </source>
</evidence>
<keyword evidence="5" id="KW-1185">Reference proteome</keyword>
<proteinExistence type="predicted"/>
<dbReference type="EMBL" id="JACMSC010000010">
    <property type="protein sequence ID" value="KAG6502888.1"/>
    <property type="molecule type" value="Genomic_DNA"/>
</dbReference>
<comment type="caution">
    <text evidence="4">The sequence shown here is derived from an EMBL/GenBank/DDBJ whole genome shotgun (WGS) entry which is preliminary data.</text>
</comment>
<sequence>MGGCAASRLGFSGEEEGPVALCRERKRLMKAAVDCRYELAAAHAAYIHSLNAVAAAVDIFVSRMSAPTPFLITLPDSSSSSAPPAISSPPCAYLRQTPTEAKIESLPCHASPPPASSKSTEAAESVEEEVEEENKRGGETSCGYFFSATGPMPPSPPPEVFGWDFFGQFDEVPRAAEPAVAVGRLDRSSDEYLRAVREQEGIPDLEEADEYEEEEELKGETLVAERVPDCGGNTEVVEVVANQEEDLSLSEKAGEGRDLLQALREIEDSFIKAYHSGKDVLRMLECNFVQHQPGHEETKGLNSSKVIRAITWHRSASFSSSHRSPVTSSSNSTSWTETTNEPLEDYVGMESGSHSQTLGRLYAWEKKLYEEVKLNRDQVWQTYLKKCMQLRNQEAKGSKSSSVDKNRAIARDLHAGICVALRASQSISQRLEKLRDEELQPQIVELLQGLSRMWKTMLESHETQKHIMFEVSTFICPAHGKFSNNTHRLATVTLEAELRNWRSCFIGYVAAQKAYVEAIHGWLSKFFASDVEYYSRSRSLFPSYRAGTPPLVIMCHEWLTSLRKLPDQPVSSGMRSFIRTVRGLWIKQGEEQQQKRKVDRLTKELDRRVLALQREESKVVEFKLSENNPDSDLRQRVECLSEKKELLDMFRKKLEAEKAKHRDCLRKTHEITINGFKIGLASIFESLTQFSKDSVSMYDLSMHEMAEKTTCIEPLGHG</sequence>
<evidence type="ECO:0000313" key="4">
    <source>
        <dbReference type="EMBL" id="KAG6502888.1"/>
    </source>
</evidence>
<gene>
    <name evidence="4" type="ORF">ZIOFF_035177</name>
</gene>
<dbReference type="PANTHER" id="PTHR21450">
    <property type="entry name" value="PROTEIN ALTERED PHOSPHATE STARVATION RESPONSE 1"/>
    <property type="match status" value="1"/>
</dbReference>
<dbReference type="Pfam" id="PF04782">
    <property type="entry name" value="DUF632"/>
    <property type="match status" value="1"/>
</dbReference>
<feature type="compositionally biased region" description="Low complexity" evidence="1">
    <location>
        <begin position="319"/>
        <end position="339"/>
    </location>
</feature>
<accession>A0A8J5GJV8</accession>
<dbReference type="Proteomes" id="UP000734854">
    <property type="component" value="Unassembled WGS sequence"/>
</dbReference>
<dbReference type="InterPro" id="IPR006868">
    <property type="entry name" value="DUF630"/>
</dbReference>
<dbReference type="PANTHER" id="PTHR21450:SF17">
    <property type="entry name" value="OS09G0542500 PROTEIN"/>
    <property type="match status" value="1"/>
</dbReference>
<dbReference type="InterPro" id="IPR006867">
    <property type="entry name" value="DUF632"/>
</dbReference>
<feature type="region of interest" description="Disordered" evidence="1">
    <location>
        <begin position="105"/>
        <end position="141"/>
    </location>
</feature>